<keyword evidence="3" id="KW-1185">Reference proteome</keyword>
<keyword evidence="1" id="KW-0472">Membrane</keyword>
<gene>
    <name evidence="2" type="ORF">H8B21_12225</name>
</gene>
<dbReference type="EMBL" id="JACNYL010000003">
    <property type="protein sequence ID" value="MBD1422338.1"/>
    <property type="molecule type" value="Genomic_DNA"/>
</dbReference>
<dbReference type="Proteomes" id="UP000651112">
    <property type="component" value="Unassembled WGS sequence"/>
</dbReference>
<protein>
    <recommendedName>
        <fullName evidence="4">Glycosyl hydrolase family 98 putative carbohydrate-binding module domain-containing protein</fullName>
    </recommendedName>
</protein>
<accession>A0ABR7XT37</accession>
<organism evidence="2 3">
    <name type="scientific">Sphingobacterium chuzhouense</name>
    <dbReference type="NCBI Taxonomy" id="1742264"/>
    <lineage>
        <taxon>Bacteria</taxon>
        <taxon>Pseudomonadati</taxon>
        <taxon>Bacteroidota</taxon>
        <taxon>Sphingobacteriia</taxon>
        <taxon>Sphingobacteriales</taxon>
        <taxon>Sphingobacteriaceae</taxon>
        <taxon>Sphingobacterium</taxon>
    </lineage>
</organism>
<comment type="caution">
    <text evidence="2">The sequence shown here is derived from an EMBL/GenBank/DDBJ whole genome shotgun (WGS) entry which is preliminary data.</text>
</comment>
<evidence type="ECO:0000313" key="2">
    <source>
        <dbReference type="EMBL" id="MBD1422338.1"/>
    </source>
</evidence>
<keyword evidence="1" id="KW-1133">Transmembrane helix</keyword>
<keyword evidence="1" id="KW-0812">Transmembrane</keyword>
<reference evidence="2 3" key="1">
    <citation type="submission" date="2020-08" db="EMBL/GenBank/DDBJ databases">
        <title>Sphingobacterium sp. DN00404 isolated from aquaculture water.</title>
        <authorList>
            <person name="Zhang M."/>
        </authorList>
    </citation>
    <scope>NUCLEOTIDE SEQUENCE [LARGE SCALE GENOMIC DNA]</scope>
    <source>
        <strain evidence="2 3">KCTC 42746</strain>
    </source>
</reference>
<evidence type="ECO:0000256" key="1">
    <source>
        <dbReference type="SAM" id="Phobius"/>
    </source>
</evidence>
<proteinExistence type="predicted"/>
<evidence type="ECO:0008006" key="4">
    <source>
        <dbReference type="Google" id="ProtNLM"/>
    </source>
</evidence>
<feature type="transmembrane region" description="Helical" evidence="1">
    <location>
        <begin position="20"/>
        <end position="38"/>
    </location>
</feature>
<sequence>MKSNLKARRNLITVGLKSAWMILIIIVYTATYAVAGIFNPNLSEKSDGQVGATNLTNPIFVNFGVDNTEAGWNNLTHIMHPAPHPRGTISNLIDKEGNKTGISLVYVTAFNKVRYINGATGTNIKGFEMPNAVSGQGFYSYGQEAVFRLEGLTNGQKYDLAFFASIEAKGNRETKYTVKGSNEVVALLNPSNNSSETVSANGVKPDANGHITITITKGENNNNLNDFYCINALRLSQSK</sequence>
<evidence type="ECO:0000313" key="3">
    <source>
        <dbReference type="Proteomes" id="UP000651112"/>
    </source>
</evidence>
<name>A0ABR7XT37_9SPHI</name>
<dbReference type="RefSeq" id="WP_190314078.1">
    <property type="nucleotide sequence ID" value="NZ_JACNYL010000003.1"/>
</dbReference>